<keyword evidence="3" id="KW-1185">Reference proteome</keyword>
<evidence type="ECO:0000256" key="1">
    <source>
        <dbReference type="SAM" id="MobiDB-lite"/>
    </source>
</evidence>
<accession>A0A1Y2IZM3</accession>
<reference evidence="2 3" key="1">
    <citation type="journal article" date="2015" name="Biotechnol. Biofuels">
        <title>Enhanced degradation of softwood versus hardwood by the white-rot fungus Pycnoporus coccineus.</title>
        <authorList>
            <person name="Couturier M."/>
            <person name="Navarro D."/>
            <person name="Chevret D."/>
            <person name="Henrissat B."/>
            <person name="Piumi F."/>
            <person name="Ruiz-Duenas F.J."/>
            <person name="Martinez A.T."/>
            <person name="Grigoriev I.V."/>
            <person name="Riley R."/>
            <person name="Lipzen A."/>
            <person name="Berrin J.G."/>
            <person name="Master E.R."/>
            <person name="Rosso M.N."/>
        </authorList>
    </citation>
    <scope>NUCLEOTIDE SEQUENCE [LARGE SCALE GENOMIC DNA]</scope>
    <source>
        <strain evidence="2 3">BRFM310</strain>
    </source>
</reference>
<organism evidence="2 3">
    <name type="scientific">Trametes coccinea (strain BRFM310)</name>
    <name type="common">Pycnoporus coccineus</name>
    <dbReference type="NCBI Taxonomy" id="1353009"/>
    <lineage>
        <taxon>Eukaryota</taxon>
        <taxon>Fungi</taxon>
        <taxon>Dikarya</taxon>
        <taxon>Basidiomycota</taxon>
        <taxon>Agaricomycotina</taxon>
        <taxon>Agaricomycetes</taxon>
        <taxon>Polyporales</taxon>
        <taxon>Polyporaceae</taxon>
        <taxon>Trametes</taxon>
    </lineage>
</organism>
<dbReference type="Proteomes" id="UP000193067">
    <property type="component" value="Unassembled WGS sequence"/>
</dbReference>
<evidence type="ECO:0000313" key="3">
    <source>
        <dbReference type="Proteomes" id="UP000193067"/>
    </source>
</evidence>
<name>A0A1Y2IZM3_TRAC3</name>
<proteinExistence type="predicted"/>
<evidence type="ECO:0000313" key="2">
    <source>
        <dbReference type="EMBL" id="OSD06517.1"/>
    </source>
</evidence>
<dbReference type="EMBL" id="KZ084090">
    <property type="protein sequence ID" value="OSD06517.1"/>
    <property type="molecule type" value="Genomic_DNA"/>
</dbReference>
<protein>
    <submittedName>
        <fullName evidence="2">Uncharacterized protein</fullName>
    </submittedName>
</protein>
<dbReference type="AlphaFoldDB" id="A0A1Y2IZM3"/>
<gene>
    <name evidence="2" type="ORF">PYCCODRAFT_942902</name>
</gene>
<sequence>MSSLIRRSAASLTLNIAGRCTWGEMKDDITVLCQREAREAHGYQGIDWFREPLSSSKKSEPVTALSQADFRRAS</sequence>
<feature type="region of interest" description="Disordered" evidence="1">
    <location>
        <begin position="55"/>
        <end position="74"/>
    </location>
</feature>